<comment type="similarity">
    <text evidence="2">Belongs to the Mediator complex subunit 22 family.</text>
</comment>
<dbReference type="GO" id="GO:0003712">
    <property type="term" value="F:transcription coregulator activity"/>
    <property type="evidence" value="ECO:0007669"/>
    <property type="project" value="InterPro"/>
</dbReference>
<feature type="coiled-coil region" evidence="6">
    <location>
        <begin position="130"/>
        <end position="157"/>
    </location>
</feature>
<gene>
    <name evidence="7" type="ORF">RhiirA4_391948</name>
</gene>
<reference evidence="7 8" key="1">
    <citation type="submission" date="2015-10" db="EMBL/GenBank/DDBJ databases">
        <title>Genome analyses suggest a sexual origin of heterokaryosis in a supposedly ancient asexual fungus.</title>
        <authorList>
            <person name="Ropars J."/>
            <person name="Sedzielewska K."/>
            <person name="Noel J."/>
            <person name="Charron P."/>
            <person name="Farinelli L."/>
            <person name="Marton T."/>
            <person name="Kruger M."/>
            <person name="Pelin A."/>
            <person name="Brachmann A."/>
            <person name="Corradi N."/>
        </authorList>
    </citation>
    <scope>NUCLEOTIDE SEQUENCE [LARGE SCALE GENOMIC DNA]</scope>
    <source>
        <strain evidence="7 8">A4</strain>
    </source>
</reference>
<dbReference type="VEuPathDB" id="FungiDB:RhiirA1_424837"/>
<dbReference type="PANTHER" id="PTHR12434">
    <property type="entry name" value="MEDIATOR OF RNA POLYMERASE II TRANSCRIPTION SUBUNIT 22"/>
    <property type="match status" value="1"/>
</dbReference>
<dbReference type="Pfam" id="PF06179">
    <property type="entry name" value="Med22"/>
    <property type="match status" value="1"/>
</dbReference>
<keyword evidence="5" id="KW-0539">Nucleus</keyword>
<dbReference type="OrthoDB" id="203279at2759"/>
<evidence type="ECO:0000256" key="5">
    <source>
        <dbReference type="ARBA" id="ARBA00023242"/>
    </source>
</evidence>
<dbReference type="InterPro" id="IPR009332">
    <property type="entry name" value="Med22"/>
</dbReference>
<evidence type="ECO:0000256" key="6">
    <source>
        <dbReference type="SAM" id="Coils"/>
    </source>
</evidence>
<name>A0A2I1FVM8_9GLOM</name>
<keyword evidence="4" id="KW-0804">Transcription</keyword>
<dbReference type="GO" id="GO:0006357">
    <property type="term" value="P:regulation of transcription by RNA polymerase II"/>
    <property type="evidence" value="ECO:0007669"/>
    <property type="project" value="InterPro"/>
</dbReference>
<evidence type="ECO:0000313" key="8">
    <source>
        <dbReference type="Proteomes" id="UP000234323"/>
    </source>
</evidence>
<sequence length="203" mass="22764">MQRQGPSRFITDAPITSALSLNTNQLTLGGTKTTTLASQNAFLSNVEEEHNKKLDNEIEQIISSFRDIVKSSGFHEMVRMPGRNEDKQVDKDKYRNSLDGFVVELRAANLVRACETLLTMTHDLKATLLLNDTQTLMQLHENRRKALNARTQKIKSKILQLNDVISEAIWEMESVLGGSQPNGGSNKNLSSIFESDIKMEDIS</sequence>
<dbReference type="GO" id="GO:0016592">
    <property type="term" value="C:mediator complex"/>
    <property type="evidence" value="ECO:0007669"/>
    <property type="project" value="InterPro"/>
</dbReference>
<evidence type="ECO:0000256" key="1">
    <source>
        <dbReference type="ARBA" id="ARBA00004123"/>
    </source>
</evidence>
<comment type="caution">
    <text evidence="7">The sequence shown here is derived from an EMBL/GenBank/DDBJ whole genome shotgun (WGS) entry which is preliminary data.</text>
</comment>
<protein>
    <recommendedName>
        <fullName evidence="9">Mediator of RNA polymerase II transcription subunit 22</fullName>
    </recommendedName>
</protein>
<dbReference type="EMBL" id="LLXI01000027">
    <property type="protein sequence ID" value="PKY38406.1"/>
    <property type="molecule type" value="Genomic_DNA"/>
</dbReference>
<keyword evidence="8" id="KW-1185">Reference proteome</keyword>
<evidence type="ECO:0008006" key="9">
    <source>
        <dbReference type="Google" id="ProtNLM"/>
    </source>
</evidence>
<evidence type="ECO:0000313" key="7">
    <source>
        <dbReference type="EMBL" id="PKY38406.1"/>
    </source>
</evidence>
<comment type="subcellular location">
    <subcellularLocation>
        <location evidence="1">Nucleus</location>
    </subcellularLocation>
</comment>
<evidence type="ECO:0000256" key="4">
    <source>
        <dbReference type="ARBA" id="ARBA00023163"/>
    </source>
</evidence>
<dbReference type="AlphaFoldDB" id="A0A2I1FVM8"/>
<organism evidence="7 8">
    <name type="scientific">Rhizophagus irregularis</name>
    <dbReference type="NCBI Taxonomy" id="588596"/>
    <lineage>
        <taxon>Eukaryota</taxon>
        <taxon>Fungi</taxon>
        <taxon>Fungi incertae sedis</taxon>
        <taxon>Mucoromycota</taxon>
        <taxon>Glomeromycotina</taxon>
        <taxon>Glomeromycetes</taxon>
        <taxon>Glomerales</taxon>
        <taxon>Glomeraceae</taxon>
        <taxon>Rhizophagus</taxon>
    </lineage>
</organism>
<accession>A0A2I1FVM8</accession>
<dbReference type="VEuPathDB" id="FungiDB:RhiirFUN_004563"/>
<evidence type="ECO:0000256" key="3">
    <source>
        <dbReference type="ARBA" id="ARBA00023015"/>
    </source>
</evidence>
<keyword evidence="6" id="KW-0175">Coiled coil</keyword>
<evidence type="ECO:0000256" key="2">
    <source>
        <dbReference type="ARBA" id="ARBA00005942"/>
    </source>
</evidence>
<dbReference type="Proteomes" id="UP000234323">
    <property type="component" value="Unassembled WGS sequence"/>
</dbReference>
<proteinExistence type="inferred from homology"/>
<dbReference type="VEuPathDB" id="FungiDB:FUN_024197"/>
<dbReference type="PANTHER" id="PTHR12434:SF6">
    <property type="entry name" value="MEDIATOR OF RNA POLYMERASE II TRANSCRIPTION SUBUNIT 22"/>
    <property type="match status" value="1"/>
</dbReference>
<keyword evidence="3" id="KW-0805">Transcription regulation</keyword>